<feature type="chain" id="PRO_5037979272" evidence="1">
    <location>
        <begin position="22"/>
        <end position="800"/>
    </location>
</feature>
<keyword evidence="1" id="KW-0732">Signal</keyword>
<protein>
    <submittedName>
        <fullName evidence="3">T9SS type A sorting domain-containing protein</fullName>
    </submittedName>
</protein>
<dbReference type="Pfam" id="PF13860">
    <property type="entry name" value="FlgD_ig"/>
    <property type="match status" value="1"/>
</dbReference>
<feature type="signal peptide" evidence="1">
    <location>
        <begin position="1"/>
        <end position="21"/>
    </location>
</feature>
<dbReference type="EMBL" id="JACRIW010000072">
    <property type="protein sequence ID" value="MBI5169859.1"/>
    <property type="molecule type" value="Genomic_DNA"/>
</dbReference>
<gene>
    <name evidence="3" type="ORF">HZA61_10255</name>
</gene>
<comment type="caution">
    <text evidence="3">The sequence shown here is derived from an EMBL/GenBank/DDBJ whole genome shotgun (WGS) entry which is preliminary data.</text>
</comment>
<feature type="domain" description="FlgD/Vpr Ig-like" evidence="2">
    <location>
        <begin position="724"/>
        <end position="787"/>
    </location>
</feature>
<evidence type="ECO:0000256" key="1">
    <source>
        <dbReference type="SAM" id="SignalP"/>
    </source>
</evidence>
<proteinExistence type="predicted"/>
<dbReference type="Proteomes" id="UP000696931">
    <property type="component" value="Unassembled WGS sequence"/>
</dbReference>
<dbReference type="Gene3D" id="2.60.40.4070">
    <property type="match status" value="1"/>
</dbReference>
<dbReference type="Gene3D" id="2.60.40.10">
    <property type="entry name" value="Immunoglobulins"/>
    <property type="match status" value="1"/>
</dbReference>
<evidence type="ECO:0000313" key="3">
    <source>
        <dbReference type="EMBL" id="MBI5169859.1"/>
    </source>
</evidence>
<evidence type="ECO:0000313" key="4">
    <source>
        <dbReference type="Proteomes" id="UP000696931"/>
    </source>
</evidence>
<dbReference type="NCBIfam" id="TIGR04183">
    <property type="entry name" value="Por_Secre_tail"/>
    <property type="match status" value="1"/>
</dbReference>
<accession>A0A933WB16</accession>
<name>A0A933WB16_UNCEI</name>
<dbReference type="InterPro" id="IPR025965">
    <property type="entry name" value="FlgD/Vpr_Ig-like"/>
</dbReference>
<dbReference type="AlphaFoldDB" id="A0A933WB16"/>
<dbReference type="InterPro" id="IPR026444">
    <property type="entry name" value="Secre_tail"/>
</dbReference>
<sequence>MRILRTWTMLALLAWPCLAHAAWSNDPTVNNPIGDGLFYSVVADLQVASDGAGGMYVAWSNILQAGTTGFDMRLQHVDARGLRVWSSSLAMLLPDDQWVPELLPDGTGGVFLVWIGDSAADRNLRMQRVAADGTLLWGASGKPLCLEPGQQYDYSLVSDGAGGFYCAWTDNTLGSDDIRAQHVGPSGELLWPAAGVAVCTHPDPQWQPEIATATDGGLLVTWVDWRNSSQYAGIGNLYAQRLDRQGQPLWTADGVSLQTGHTLRAEAIYADAENGAYVAWYDYVTGVGTRVRAQRLSATGTPRWTAGGIPVGTPNGSSLAMQATLDASQSLVVAWRDTAQAHTRVWVQKFDGLGAEQWTAGGKLVHSSVETRNIAPLVSDAAGIWLPLSTGLDGYRYLALKVGLDGTPFSNPPVTVCAAPGERGPYRCVTDGAGGMLLAWLDERSGGMEVYAQRVDRWGKLGAQPTLMQVIDAPADQGGYVQATWTKSPLDTPPSAGVNKYRFWREVPASGAAAFVSRGARLLQAGDDVPGGGAPALLQLTSASGSSEYWEYVGEMLADGRASYTASIATASDSVPGSNPLTRFMIEGRRGDGTQWWYSDPMSGASADNLAPASPASFFAVWSAGQSKLHWPRSTEADFKEYRIYSGDWPNFTPSAANLVAVVSDTGYTHARAHPIGYKIVAVDIHGNVSPARWTAPSGTTGVDDPLPVALAFAPVSPNPVRGEATLRFALPAGAHVTLAVYDAQGRRVRLLLDVTMPAGEHALRWDGDDDAGRALAAGLYFVRLEAGGRTFVRRCVLAP</sequence>
<organism evidence="3 4">
    <name type="scientific">Eiseniibacteriota bacterium</name>
    <dbReference type="NCBI Taxonomy" id="2212470"/>
    <lineage>
        <taxon>Bacteria</taxon>
        <taxon>Candidatus Eiseniibacteriota</taxon>
    </lineage>
</organism>
<evidence type="ECO:0000259" key="2">
    <source>
        <dbReference type="Pfam" id="PF13860"/>
    </source>
</evidence>
<reference evidence="3" key="1">
    <citation type="submission" date="2020-07" db="EMBL/GenBank/DDBJ databases">
        <title>Huge and variable diversity of episymbiotic CPR bacteria and DPANN archaea in groundwater ecosystems.</title>
        <authorList>
            <person name="He C.Y."/>
            <person name="Keren R."/>
            <person name="Whittaker M."/>
            <person name="Farag I.F."/>
            <person name="Doudna J."/>
            <person name="Cate J.H.D."/>
            <person name="Banfield J.F."/>
        </authorList>
    </citation>
    <scope>NUCLEOTIDE SEQUENCE</scope>
    <source>
        <strain evidence="3">NC_groundwater_1813_Pr3_B-0.1um_71_17</strain>
    </source>
</reference>
<dbReference type="InterPro" id="IPR013783">
    <property type="entry name" value="Ig-like_fold"/>
</dbReference>